<gene>
    <name evidence="1" type="ORF">QN277_008050</name>
</gene>
<dbReference type="PANTHER" id="PTHR33431:SF12">
    <property type="entry name" value="HIGH MOBILITY GROUP BOX PROTEIN, PUTATIVE (DUF1635)-RELATED"/>
    <property type="match status" value="1"/>
</dbReference>
<comment type="caution">
    <text evidence="1">The sequence shown here is derived from an EMBL/GenBank/DDBJ whole genome shotgun (WGS) entry which is preliminary data.</text>
</comment>
<dbReference type="Pfam" id="PF07795">
    <property type="entry name" value="DUF1635"/>
    <property type="match status" value="1"/>
</dbReference>
<evidence type="ECO:0000313" key="2">
    <source>
        <dbReference type="Proteomes" id="UP001293593"/>
    </source>
</evidence>
<keyword evidence="2" id="KW-1185">Reference proteome</keyword>
<accession>A0AAE1IQR6</accession>
<proteinExistence type="predicted"/>
<reference evidence="1" key="1">
    <citation type="submission" date="2023-10" db="EMBL/GenBank/DDBJ databases">
        <title>Chromosome-level genome of the transformable northern wattle, Acacia crassicarpa.</title>
        <authorList>
            <person name="Massaro I."/>
            <person name="Sinha N.R."/>
            <person name="Poethig S."/>
            <person name="Leichty A.R."/>
        </authorList>
    </citation>
    <scope>NUCLEOTIDE SEQUENCE</scope>
    <source>
        <strain evidence="1">Acra3RX</strain>
        <tissue evidence="1">Leaf</tissue>
    </source>
</reference>
<dbReference type="PANTHER" id="PTHR33431">
    <property type="entry name" value="ENABLED-LIKE PROTEIN (DUF1635)"/>
    <property type="match status" value="1"/>
</dbReference>
<dbReference type="AlphaFoldDB" id="A0AAE1IQR6"/>
<dbReference type="Proteomes" id="UP001293593">
    <property type="component" value="Unassembled WGS sequence"/>
</dbReference>
<dbReference type="InterPro" id="IPR012862">
    <property type="entry name" value="DUF1635"/>
</dbReference>
<protein>
    <submittedName>
        <fullName evidence="1">Uncharacterized protein</fullName>
    </submittedName>
</protein>
<organism evidence="1 2">
    <name type="scientific">Acacia crassicarpa</name>
    <name type="common">northern wattle</name>
    <dbReference type="NCBI Taxonomy" id="499986"/>
    <lineage>
        <taxon>Eukaryota</taxon>
        <taxon>Viridiplantae</taxon>
        <taxon>Streptophyta</taxon>
        <taxon>Embryophyta</taxon>
        <taxon>Tracheophyta</taxon>
        <taxon>Spermatophyta</taxon>
        <taxon>Magnoliopsida</taxon>
        <taxon>eudicotyledons</taxon>
        <taxon>Gunneridae</taxon>
        <taxon>Pentapetalae</taxon>
        <taxon>rosids</taxon>
        <taxon>fabids</taxon>
        <taxon>Fabales</taxon>
        <taxon>Fabaceae</taxon>
        <taxon>Caesalpinioideae</taxon>
        <taxon>mimosoid clade</taxon>
        <taxon>Acacieae</taxon>
        <taxon>Acacia</taxon>
    </lineage>
</organism>
<name>A0AAE1IQR6_9FABA</name>
<evidence type="ECO:0000313" key="1">
    <source>
        <dbReference type="EMBL" id="KAK4254985.1"/>
    </source>
</evidence>
<dbReference type="EMBL" id="JAWXYG010000013">
    <property type="protein sequence ID" value="KAK4254985.1"/>
    <property type="molecule type" value="Genomic_DNA"/>
</dbReference>
<sequence length="252" mass="27852">MEELGTLWAYESESIEELKQKLLHATLELESANKLKMEILDLLKTVYHERDELREALTKVLHKLAATSSSNVPNNSVIPQLIPETLIMVPNTKANSSITESNSLSHGSSAVDSFLDAVSSPDFSNINVVDSRNVGFLNSEKTTQRDPASVIIENMIKGKTLPQKGKLLQSVMEAGPLLQNLLVAGPLPCWRNPPPIQPIKLPPFNLKDFESPALCSSASMLNFAINNPVSWQSNSTPSFNYYQLPASKRQRL</sequence>